<dbReference type="SUPFAM" id="SSF52540">
    <property type="entry name" value="P-loop containing nucleoside triphosphate hydrolases"/>
    <property type="match status" value="1"/>
</dbReference>
<dbReference type="PANTHER" id="PTHR16305">
    <property type="entry name" value="TESTICULAR SOLUBLE ADENYLYL CYCLASE"/>
    <property type="match status" value="1"/>
</dbReference>
<evidence type="ECO:0000256" key="3">
    <source>
        <dbReference type="PROSITE-ProRule" id="PRU00339"/>
    </source>
</evidence>
<accession>A0ABS8N7U1</accession>
<evidence type="ECO:0000313" key="6">
    <source>
        <dbReference type="Proteomes" id="UP001165422"/>
    </source>
</evidence>
<dbReference type="PROSITE" id="PS50005">
    <property type="entry name" value="TPR"/>
    <property type="match status" value="1"/>
</dbReference>
<feature type="domain" description="Bacterial transcriptional activator" evidence="4">
    <location>
        <begin position="97"/>
        <end position="228"/>
    </location>
</feature>
<dbReference type="RefSeq" id="WP_229981708.1">
    <property type="nucleotide sequence ID" value="NZ_JAJJPB010000019.1"/>
</dbReference>
<sequence>MNFINVKMFGNFEVTLNHKKILFPYNKAQALFCYLLVNKECTREKLAGLLWPEEEESIAKKNLRNALYKIKKTFNLEVLISPRKSTVMVNNNINIKSDVIDFLKNEDEIKLYSDPFLSGFYVKNAESFQNWLLQYRDYLQQIYIHRLKAKVYLENKNRNYDKMEDYCRLLIKTDEYDEESYRKLMYSLMNNNKPNKAIETYHKLSEILNKELNVEPSKETKKLFNEILNKTGHINNNSKAQKFFFGRYNELKSLRTNYFKFVNNIQSKSILILGEAGIGKTKLKEKFLENVSENNVYIFETCCYQFEKEYILKPWNPIMSNLAEIIKLDRINLPQGCENIIGSFFPQFDKNYSMDLKLIENNNNLKYEVIINAIENVFKKLGAMKKILLVFEDIQWIDSMSLSLLGSIILSENKNIILLATCRKERNEELDKFVTSMKMHNKLNIIELYRLDYRETEDFIKQALPNYNLSKKMIKKIYSETEGNLFFLTEYMNIIKSNGNINIMSSKMQDILKSRYLDISENGRKILNICSMFFDETPLYILVRLMHKDELEIMDMLEELEAKFILTETLNEDNINLKFTHQKLREFIYSNQSLARRKILHNKIGTIFEENLSRNKEDLNTYYKLIYHFSNASNYIKELKYSMKSLNVYLSFSHELFPVLYYSNTKYSNLYFSDEKALNSLSKIEKLLNKIENQAYSKEITLLEITFLHMKGRYLIRIGKYKEGTSIIKVMIDKSVNIKNASYALEGYKQMIYYCIQAYNVKDMITYVNLALNIAISEGHENEKAVLFRLKALYNNMCGNYTEAEKLLNKSINILERNTTISDKYALNIAAAYNYIGEIRRYSMKFSQAIEYYNKAIKICERKKVVSTSAIFNINAGEAAFDMGDYALAKKYFSSSLKIYNHFDLVWGRSVAEAFMSLLKIDENEFDTALSYLKAAHTHSEMLKSPHEIGLVYSIKAAIRAKMLKDENLNCIFQKYLCEDINYYCDIGINYLKKSLDDYEINVLLKLKYKVQNRDIK</sequence>
<protein>
    <submittedName>
        <fullName evidence="5">AAA family ATPase</fullName>
    </submittedName>
</protein>
<organism evidence="5 6">
    <name type="scientific">Clostridium aromativorans</name>
    <dbReference type="NCBI Taxonomy" id="2836848"/>
    <lineage>
        <taxon>Bacteria</taxon>
        <taxon>Bacillati</taxon>
        <taxon>Bacillota</taxon>
        <taxon>Clostridia</taxon>
        <taxon>Eubacteriales</taxon>
        <taxon>Clostridiaceae</taxon>
        <taxon>Clostridium</taxon>
    </lineage>
</organism>
<evidence type="ECO:0000256" key="2">
    <source>
        <dbReference type="ARBA" id="ARBA00022840"/>
    </source>
</evidence>
<dbReference type="SMART" id="SM00028">
    <property type="entry name" value="TPR"/>
    <property type="match status" value="4"/>
</dbReference>
<keyword evidence="2" id="KW-0067">ATP-binding</keyword>
<dbReference type="Gene3D" id="1.10.10.10">
    <property type="entry name" value="Winged helix-like DNA-binding domain superfamily/Winged helix DNA-binding domain"/>
    <property type="match status" value="1"/>
</dbReference>
<evidence type="ECO:0000256" key="1">
    <source>
        <dbReference type="ARBA" id="ARBA00022741"/>
    </source>
</evidence>
<dbReference type="InterPro" id="IPR027417">
    <property type="entry name" value="P-loop_NTPase"/>
</dbReference>
<dbReference type="InterPro" id="IPR041664">
    <property type="entry name" value="AAA_16"/>
</dbReference>
<dbReference type="Gene3D" id="3.40.50.300">
    <property type="entry name" value="P-loop containing nucleotide triphosphate hydrolases"/>
    <property type="match status" value="1"/>
</dbReference>
<evidence type="ECO:0000313" key="5">
    <source>
        <dbReference type="EMBL" id="MCC9295845.1"/>
    </source>
</evidence>
<feature type="repeat" description="TPR" evidence="3">
    <location>
        <begin position="830"/>
        <end position="863"/>
    </location>
</feature>
<gene>
    <name evidence="5" type="ORF">LN736_13340</name>
</gene>
<dbReference type="Pfam" id="PF03704">
    <property type="entry name" value="BTAD"/>
    <property type="match status" value="1"/>
</dbReference>
<proteinExistence type="predicted"/>
<dbReference type="Proteomes" id="UP001165422">
    <property type="component" value="Unassembled WGS sequence"/>
</dbReference>
<name>A0ABS8N7U1_9CLOT</name>
<dbReference type="InterPro" id="IPR019734">
    <property type="entry name" value="TPR_rpt"/>
</dbReference>
<reference evidence="5" key="1">
    <citation type="submission" date="2021-11" db="EMBL/GenBank/DDBJ databases">
        <authorList>
            <person name="Qingchun L."/>
            <person name="Dong Z."/>
            <person name="Zongwei Q."/>
            <person name="Jia Z."/>
            <person name="Duotao L."/>
        </authorList>
    </citation>
    <scope>NUCLEOTIDE SEQUENCE</scope>
    <source>
        <strain evidence="5">WLY-B-L2</strain>
    </source>
</reference>
<dbReference type="InterPro" id="IPR011990">
    <property type="entry name" value="TPR-like_helical_dom_sf"/>
</dbReference>
<keyword evidence="6" id="KW-1185">Reference proteome</keyword>
<dbReference type="EMBL" id="JAJJPB010000019">
    <property type="protein sequence ID" value="MCC9295845.1"/>
    <property type="molecule type" value="Genomic_DNA"/>
</dbReference>
<dbReference type="InterPro" id="IPR005158">
    <property type="entry name" value="BTAD"/>
</dbReference>
<dbReference type="SUPFAM" id="SSF48452">
    <property type="entry name" value="TPR-like"/>
    <property type="match status" value="2"/>
</dbReference>
<keyword evidence="1" id="KW-0547">Nucleotide-binding</keyword>
<dbReference type="PANTHER" id="PTHR16305:SF28">
    <property type="entry name" value="GUANYLATE CYCLASE DOMAIN-CONTAINING PROTEIN"/>
    <property type="match status" value="1"/>
</dbReference>
<dbReference type="SUPFAM" id="SSF46894">
    <property type="entry name" value="C-terminal effector domain of the bipartite response regulators"/>
    <property type="match status" value="1"/>
</dbReference>
<dbReference type="InterPro" id="IPR036388">
    <property type="entry name" value="WH-like_DNA-bd_sf"/>
</dbReference>
<dbReference type="Gene3D" id="1.25.40.10">
    <property type="entry name" value="Tetratricopeptide repeat domain"/>
    <property type="match status" value="2"/>
</dbReference>
<dbReference type="SMART" id="SM01043">
    <property type="entry name" value="BTAD"/>
    <property type="match status" value="1"/>
</dbReference>
<dbReference type="Pfam" id="PF13191">
    <property type="entry name" value="AAA_16"/>
    <property type="match status" value="1"/>
</dbReference>
<dbReference type="InterPro" id="IPR016032">
    <property type="entry name" value="Sig_transdc_resp-reg_C-effctor"/>
</dbReference>
<comment type="caution">
    <text evidence="5">The sequence shown here is derived from an EMBL/GenBank/DDBJ whole genome shotgun (WGS) entry which is preliminary data.</text>
</comment>
<keyword evidence="3" id="KW-0802">TPR repeat</keyword>
<evidence type="ECO:0000259" key="4">
    <source>
        <dbReference type="SMART" id="SM01043"/>
    </source>
</evidence>